<dbReference type="Gene3D" id="3.40.50.720">
    <property type="entry name" value="NAD(P)-binding Rossmann-like Domain"/>
    <property type="match status" value="1"/>
</dbReference>
<dbReference type="eggNOG" id="COG1028">
    <property type="taxonomic scope" value="Bacteria"/>
</dbReference>
<dbReference type="PANTHER" id="PTHR42760">
    <property type="entry name" value="SHORT-CHAIN DEHYDROGENASES/REDUCTASES FAMILY MEMBER"/>
    <property type="match status" value="1"/>
</dbReference>
<dbReference type="PATRIC" id="fig|1229276.3.peg.3989"/>
<dbReference type="EMBL" id="JJMU01000072">
    <property type="protein sequence ID" value="KGE12364.1"/>
    <property type="molecule type" value="Genomic_DNA"/>
</dbReference>
<gene>
    <name evidence="3" type="ORF">DI53_3853</name>
</gene>
<dbReference type="PROSITE" id="PS00061">
    <property type="entry name" value="ADH_SHORT"/>
    <property type="match status" value="1"/>
</dbReference>
<comment type="caution">
    <text evidence="3">The sequence shown here is derived from an EMBL/GenBank/DDBJ whole genome shotgun (WGS) entry which is preliminary data.</text>
</comment>
<keyword evidence="2" id="KW-0560">Oxidoreductase</keyword>
<evidence type="ECO:0000313" key="4">
    <source>
        <dbReference type="Proteomes" id="UP000031802"/>
    </source>
</evidence>
<dbReference type="SUPFAM" id="SSF51735">
    <property type="entry name" value="NAD(P)-binding Rossmann-fold domains"/>
    <property type="match status" value="1"/>
</dbReference>
<dbReference type="GO" id="GO:0016616">
    <property type="term" value="F:oxidoreductase activity, acting on the CH-OH group of donors, NAD or NADP as acceptor"/>
    <property type="evidence" value="ECO:0007669"/>
    <property type="project" value="TreeGrafter"/>
</dbReference>
<dbReference type="PANTHER" id="PTHR42760:SF133">
    <property type="entry name" value="3-OXOACYL-[ACYL-CARRIER-PROTEIN] REDUCTASE"/>
    <property type="match status" value="1"/>
</dbReference>
<dbReference type="InterPro" id="IPR020904">
    <property type="entry name" value="Sc_DH/Rdtase_CS"/>
</dbReference>
<dbReference type="GO" id="GO:0048038">
    <property type="term" value="F:quinone binding"/>
    <property type="evidence" value="ECO:0007669"/>
    <property type="project" value="TreeGrafter"/>
</dbReference>
<dbReference type="FunFam" id="3.40.50.720:FF:000084">
    <property type="entry name" value="Short-chain dehydrogenase reductase"/>
    <property type="match status" value="1"/>
</dbReference>
<reference evidence="4" key="1">
    <citation type="submission" date="2014-04" db="EMBL/GenBank/DDBJ databases">
        <title>Whole-Genome optical mapping and complete genome sequence of Sphingobacterium deserti sp. nov., a new spaces isolated from desert in the west of China.</title>
        <authorList>
            <person name="Teng C."/>
            <person name="Zhou Z."/>
            <person name="Li X."/>
            <person name="Chen M."/>
            <person name="Lin M."/>
            <person name="Wang L."/>
            <person name="Su S."/>
            <person name="Zhang C."/>
            <person name="Zhang W."/>
        </authorList>
    </citation>
    <scope>NUCLEOTIDE SEQUENCE [LARGE SCALE GENOMIC DNA]</scope>
    <source>
        <strain evidence="4">ACCC05744</strain>
    </source>
</reference>
<keyword evidence="4" id="KW-1185">Reference proteome</keyword>
<dbReference type="PRINTS" id="PR00081">
    <property type="entry name" value="GDHRDH"/>
</dbReference>
<dbReference type="NCBIfam" id="NF009466">
    <property type="entry name" value="PRK12826.1-2"/>
    <property type="match status" value="1"/>
</dbReference>
<accession>A0A0B8T4X5</accession>
<dbReference type="STRING" id="1229276.DI53_3853"/>
<evidence type="ECO:0000256" key="2">
    <source>
        <dbReference type="ARBA" id="ARBA00023002"/>
    </source>
</evidence>
<proteinExistence type="inferred from homology"/>
<name>A0A0B8T4X5_9SPHI</name>
<dbReference type="PRINTS" id="PR00080">
    <property type="entry name" value="SDRFAMILY"/>
</dbReference>
<comment type="similarity">
    <text evidence="1">Belongs to the short-chain dehydrogenases/reductases (SDR) family.</text>
</comment>
<dbReference type="InterPro" id="IPR036291">
    <property type="entry name" value="NAD(P)-bd_dom_sf"/>
</dbReference>
<evidence type="ECO:0000256" key="1">
    <source>
        <dbReference type="ARBA" id="ARBA00006484"/>
    </source>
</evidence>
<dbReference type="GO" id="GO:0006633">
    <property type="term" value="P:fatty acid biosynthetic process"/>
    <property type="evidence" value="ECO:0007669"/>
    <property type="project" value="TreeGrafter"/>
</dbReference>
<protein>
    <submittedName>
        <fullName evidence="3">3-oxoacyl-(Acyl-carrier-protein) reductase</fullName>
    </submittedName>
</protein>
<sequence length="261" mass="28125">MGLEKKLENKVAVITGGDSGIGRSIAEAFANEGASVIITYHRDEAKANTFSKELSEKNLKHGVYQLDVGDENDVKLFFRSVIKTFGKVDILVNNAGTIGSNSPVREMATETFDRCLKTNLYGPFFCSRAYLNVWKDTQHYGRIINITSIHEDVASPGSADYNASKGGLKNFSRSLALELAPIGITVNNIAPGMILTDMNKDAVNNEEVRKEQEKNIPAGRAGNVGDINAAAVFLASQESSYVTGSTIFIDGGLRINVGQGA</sequence>
<reference evidence="3 4" key="2">
    <citation type="journal article" date="2015" name="PLoS ONE">
        <title>Whole-Genome Optical Mapping and Finished Genome Sequence of Sphingobacterium deserti sp. nov., a New Species Isolated from the Western Desert of China.</title>
        <authorList>
            <person name="Teng C."/>
            <person name="Zhou Z."/>
            <person name="Molnar I."/>
            <person name="Li X."/>
            <person name="Tang R."/>
            <person name="Chen M."/>
            <person name="Wang L."/>
            <person name="Su S."/>
            <person name="Zhang W."/>
            <person name="Lin M."/>
        </authorList>
    </citation>
    <scope>NUCLEOTIDE SEQUENCE [LARGE SCALE GENOMIC DNA]</scope>
    <source>
        <strain evidence="4">ACCC05744</strain>
    </source>
</reference>
<organism evidence="3 4">
    <name type="scientific">Sphingobacterium deserti</name>
    <dbReference type="NCBI Taxonomy" id="1229276"/>
    <lineage>
        <taxon>Bacteria</taxon>
        <taxon>Pseudomonadati</taxon>
        <taxon>Bacteroidota</taxon>
        <taxon>Sphingobacteriia</taxon>
        <taxon>Sphingobacteriales</taxon>
        <taxon>Sphingobacteriaceae</taxon>
        <taxon>Sphingobacterium</taxon>
    </lineage>
</organism>
<dbReference type="InterPro" id="IPR002347">
    <property type="entry name" value="SDR_fam"/>
</dbReference>
<dbReference type="Pfam" id="PF13561">
    <property type="entry name" value="adh_short_C2"/>
    <property type="match status" value="1"/>
</dbReference>
<dbReference type="Proteomes" id="UP000031802">
    <property type="component" value="Unassembled WGS sequence"/>
</dbReference>
<evidence type="ECO:0000313" key="3">
    <source>
        <dbReference type="EMBL" id="KGE12364.1"/>
    </source>
</evidence>
<dbReference type="NCBIfam" id="NF005559">
    <property type="entry name" value="PRK07231.1"/>
    <property type="match status" value="1"/>
</dbReference>
<dbReference type="AlphaFoldDB" id="A0A0B8T4X5"/>